<keyword evidence="4 6" id="KW-0732">Signal</keyword>
<sequence length="336" mass="36023">MSTLKRYSSLLCTAILIVLLVAACGSSTNNSPEAANASATANPAQTAESAQATAAQTAGTGETRSFTDAKDRQIEIPADPQRIVYIGSDPGDLLALDVKPAGASLSVIGTQVSYPDLLEGIEDIGYPPSLEKIVALNPDLILYNDWDESAIESVSAIAPTVVIGEGGTFERLRQIAHALGKQELAEQKITEYETKAAAVKDQLKLDLGSGDTATIYLQLGKTLYVMGHQGISVSLYDMLGFKPSPRVQEMIGKDERFAEISAEVLAEYAGDEVFVLGDETAETSAAVKELMDGPIWKTIPAVKNGHVYVTDSKWNFDDLITRTRLLEELPVLMAQQ</sequence>
<accession>A0A1G8URY9</accession>
<dbReference type="PANTHER" id="PTHR30532">
    <property type="entry name" value="IRON III DICITRATE-BINDING PERIPLASMIC PROTEIN"/>
    <property type="match status" value="1"/>
</dbReference>
<evidence type="ECO:0000313" key="9">
    <source>
        <dbReference type="Proteomes" id="UP000199050"/>
    </source>
</evidence>
<dbReference type="Pfam" id="PF01497">
    <property type="entry name" value="Peripla_BP_2"/>
    <property type="match status" value="1"/>
</dbReference>
<dbReference type="OrthoDB" id="2241086at2"/>
<evidence type="ECO:0000256" key="4">
    <source>
        <dbReference type="ARBA" id="ARBA00022729"/>
    </source>
</evidence>
<dbReference type="PROSITE" id="PS51257">
    <property type="entry name" value="PROKAR_LIPOPROTEIN"/>
    <property type="match status" value="1"/>
</dbReference>
<evidence type="ECO:0000256" key="3">
    <source>
        <dbReference type="ARBA" id="ARBA00022448"/>
    </source>
</evidence>
<evidence type="ECO:0000259" key="7">
    <source>
        <dbReference type="PROSITE" id="PS50983"/>
    </source>
</evidence>
<dbReference type="GO" id="GO:1901678">
    <property type="term" value="P:iron coordination entity transport"/>
    <property type="evidence" value="ECO:0007669"/>
    <property type="project" value="UniProtKB-ARBA"/>
</dbReference>
<feature type="chain" id="PRO_5038793479" evidence="6">
    <location>
        <begin position="24"/>
        <end position="336"/>
    </location>
</feature>
<evidence type="ECO:0000256" key="1">
    <source>
        <dbReference type="ARBA" id="ARBA00004196"/>
    </source>
</evidence>
<dbReference type="PANTHER" id="PTHR30532:SF26">
    <property type="entry name" value="IRON(3+)-HYDROXAMATE-BINDING PROTEIN FHUD"/>
    <property type="match status" value="1"/>
</dbReference>
<feature type="domain" description="Fe/B12 periplasmic-binding" evidence="7">
    <location>
        <begin position="81"/>
        <end position="336"/>
    </location>
</feature>
<dbReference type="EMBL" id="FNDX01000019">
    <property type="protein sequence ID" value="SDJ56327.1"/>
    <property type="molecule type" value="Genomic_DNA"/>
</dbReference>
<gene>
    <name evidence="8" type="ORF">SAMN05216192_11976</name>
</gene>
<comment type="similarity">
    <text evidence="2">Belongs to the bacterial solute-binding protein 8 family.</text>
</comment>
<feature type="region of interest" description="Disordered" evidence="5">
    <location>
        <begin position="31"/>
        <end position="72"/>
    </location>
</feature>
<dbReference type="InterPro" id="IPR051313">
    <property type="entry name" value="Bact_iron-sidero_bind"/>
</dbReference>
<keyword evidence="9" id="KW-1185">Reference proteome</keyword>
<protein>
    <submittedName>
        <fullName evidence="8">Iron complex transport system substrate-binding protein</fullName>
    </submittedName>
</protein>
<name>A0A1G8URY9_9BACL</name>
<dbReference type="Gene3D" id="3.40.50.1980">
    <property type="entry name" value="Nitrogenase molybdenum iron protein domain"/>
    <property type="match status" value="2"/>
</dbReference>
<evidence type="ECO:0000256" key="6">
    <source>
        <dbReference type="SAM" id="SignalP"/>
    </source>
</evidence>
<feature type="compositionally biased region" description="Low complexity" evidence="5">
    <location>
        <begin position="31"/>
        <end position="63"/>
    </location>
</feature>
<reference evidence="9" key="1">
    <citation type="submission" date="2016-10" db="EMBL/GenBank/DDBJ databases">
        <authorList>
            <person name="Varghese N."/>
            <person name="Submissions S."/>
        </authorList>
    </citation>
    <scope>NUCLEOTIDE SEQUENCE [LARGE SCALE GENOMIC DNA]</scope>
    <source>
        <strain evidence="9">CGMCC 1.11012</strain>
    </source>
</reference>
<evidence type="ECO:0000313" key="8">
    <source>
        <dbReference type="EMBL" id="SDJ56327.1"/>
    </source>
</evidence>
<evidence type="ECO:0000256" key="2">
    <source>
        <dbReference type="ARBA" id="ARBA00008814"/>
    </source>
</evidence>
<dbReference type="GO" id="GO:0030288">
    <property type="term" value="C:outer membrane-bounded periplasmic space"/>
    <property type="evidence" value="ECO:0007669"/>
    <property type="project" value="TreeGrafter"/>
</dbReference>
<dbReference type="SUPFAM" id="SSF53807">
    <property type="entry name" value="Helical backbone' metal receptor"/>
    <property type="match status" value="1"/>
</dbReference>
<evidence type="ECO:0000256" key="5">
    <source>
        <dbReference type="SAM" id="MobiDB-lite"/>
    </source>
</evidence>
<proteinExistence type="inferred from homology"/>
<dbReference type="STRING" id="1174501.SAMN05216192_11976"/>
<comment type="subcellular location">
    <subcellularLocation>
        <location evidence="1">Cell envelope</location>
    </subcellularLocation>
</comment>
<dbReference type="PROSITE" id="PS50983">
    <property type="entry name" value="FE_B12_PBP"/>
    <property type="match status" value="1"/>
</dbReference>
<dbReference type="RefSeq" id="WP_090715788.1">
    <property type="nucleotide sequence ID" value="NZ_CBCSKY010000019.1"/>
</dbReference>
<keyword evidence="3" id="KW-0813">Transport</keyword>
<feature type="signal peptide" evidence="6">
    <location>
        <begin position="1"/>
        <end position="23"/>
    </location>
</feature>
<organism evidence="8 9">
    <name type="scientific">Paenibacillus typhae</name>
    <dbReference type="NCBI Taxonomy" id="1174501"/>
    <lineage>
        <taxon>Bacteria</taxon>
        <taxon>Bacillati</taxon>
        <taxon>Bacillota</taxon>
        <taxon>Bacilli</taxon>
        <taxon>Bacillales</taxon>
        <taxon>Paenibacillaceae</taxon>
        <taxon>Paenibacillus</taxon>
    </lineage>
</organism>
<dbReference type="InterPro" id="IPR002491">
    <property type="entry name" value="ABC_transptr_periplasmic_BD"/>
</dbReference>
<dbReference type="Proteomes" id="UP000199050">
    <property type="component" value="Unassembled WGS sequence"/>
</dbReference>
<dbReference type="AlphaFoldDB" id="A0A1G8URY9"/>